<evidence type="ECO:0000259" key="2">
    <source>
        <dbReference type="PROSITE" id="PS50102"/>
    </source>
</evidence>
<dbReference type="Pfam" id="PF04059">
    <property type="entry name" value="RRM_2"/>
    <property type="match status" value="1"/>
</dbReference>
<protein>
    <recommendedName>
        <fullName evidence="2">RRM domain-containing protein</fullName>
    </recommendedName>
</protein>
<dbReference type="EMBL" id="CAUYUJ010005807">
    <property type="protein sequence ID" value="CAK0815045.1"/>
    <property type="molecule type" value="Genomic_DNA"/>
</dbReference>
<evidence type="ECO:0000313" key="3">
    <source>
        <dbReference type="EMBL" id="CAK0815045.1"/>
    </source>
</evidence>
<dbReference type="Proteomes" id="UP001189429">
    <property type="component" value="Unassembled WGS sequence"/>
</dbReference>
<dbReference type="PROSITE" id="PS50102">
    <property type="entry name" value="RRM"/>
    <property type="match status" value="1"/>
</dbReference>
<sequence length="193" mass="21044">CVCVCVCVCVCSRCPQRQQPVEPRWQARAAQQRIAGWRAGAVGLELQRGELAGNAPAPPESAGPATPGAPAITTLVISNIPMDATQRDLLGMIDRTGFADRYDFAYMPRDFEAGTAKGYAFVNFDTPRTAREFFSTWDGSQLIRAGAAAPVLEVRASALQGYGENARRWTARRLLRTKNPEFRPFIAERPAAG</sequence>
<dbReference type="InterPro" id="IPR007201">
    <property type="entry name" value="Mei2-like_Rrm_C"/>
</dbReference>
<accession>A0ABN9RBU7</accession>
<keyword evidence="4" id="KW-1185">Reference proteome</keyword>
<reference evidence="3" key="1">
    <citation type="submission" date="2023-10" db="EMBL/GenBank/DDBJ databases">
        <authorList>
            <person name="Chen Y."/>
            <person name="Shah S."/>
            <person name="Dougan E. K."/>
            <person name="Thang M."/>
            <person name="Chan C."/>
        </authorList>
    </citation>
    <scope>NUCLEOTIDE SEQUENCE [LARGE SCALE GENOMIC DNA]</scope>
</reference>
<comment type="caution">
    <text evidence="3">The sequence shown here is derived from an EMBL/GenBank/DDBJ whole genome shotgun (WGS) entry which is preliminary data.</text>
</comment>
<dbReference type="SUPFAM" id="SSF54928">
    <property type="entry name" value="RNA-binding domain, RBD"/>
    <property type="match status" value="1"/>
</dbReference>
<dbReference type="Gene3D" id="3.30.70.330">
    <property type="match status" value="1"/>
</dbReference>
<name>A0ABN9RBU7_9DINO</name>
<dbReference type="InterPro" id="IPR035979">
    <property type="entry name" value="RBD_domain_sf"/>
</dbReference>
<feature type="domain" description="RRM" evidence="2">
    <location>
        <begin position="73"/>
        <end position="156"/>
    </location>
</feature>
<evidence type="ECO:0000313" key="4">
    <source>
        <dbReference type="Proteomes" id="UP001189429"/>
    </source>
</evidence>
<dbReference type="InterPro" id="IPR012677">
    <property type="entry name" value="Nucleotide-bd_a/b_plait_sf"/>
</dbReference>
<proteinExistence type="predicted"/>
<keyword evidence="1" id="KW-0694">RNA-binding</keyword>
<feature type="non-terminal residue" evidence="3">
    <location>
        <position position="1"/>
    </location>
</feature>
<evidence type="ECO:0000256" key="1">
    <source>
        <dbReference type="PROSITE-ProRule" id="PRU00176"/>
    </source>
</evidence>
<dbReference type="InterPro" id="IPR000504">
    <property type="entry name" value="RRM_dom"/>
</dbReference>
<organism evidence="3 4">
    <name type="scientific">Prorocentrum cordatum</name>
    <dbReference type="NCBI Taxonomy" id="2364126"/>
    <lineage>
        <taxon>Eukaryota</taxon>
        <taxon>Sar</taxon>
        <taxon>Alveolata</taxon>
        <taxon>Dinophyceae</taxon>
        <taxon>Prorocentrales</taxon>
        <taxon>Prorocentraceae</taxon>
        <taxon>Prorocentrum</taxon>
    </lineage>
</organism>
<gene>
    <name evidence="3" type="ORF">PCOR1329_LOCUS18478</name>
</gene>